<keyword evidence="1" id="KW-0732">Signal</keyword>
<comment type="caution">
    <text evidence="2">The sequence shown here is derived from an EMBL/GenBank/DDBJ whole genome shotgun (WGS) entry which is preliminary data.</text>
</comment>
<accession>A0A370DRS6</accession>
<evidence type="ECO:0000313" key="2">
    <source>
        <dbReference type="EMBL" id="RDH86851.1"/>
    </source>
</evidence>
<feature type="chain" id="PRO_5016810326" description="PBP domain-containing protein" evidence="1">
    <location>
        <begin position="18"/>
        <end position="134"/>
    </location>
</feature>
<feature type="signal peptide" evidence="1">
    <location>
        <begin position="1"/>
        <end position="17"/>
    </location>
</feature>
<organism evidence="2 3">
    <name type="scientific">endosymbiont of Escarpia spicata</name>
    <dbReference type="NCBI Taxonomy" id="2200908"/>
    <lineage>
        <taxon>Bacteria</taxon>
        <taxon>Pseudomonadati</taxon>
        <taxon>Pseudomonadota</taxon>
        <taxon>Gammaproteobacteria</taxon>
        <taxon>sulfur-oxidizing symbionts</taxon>
    </lineage>
</organism>
<dbReference type="Proteomes" id="UP000254771">
    <property type="component" value="Unassembled WGS sequence"/>
</dbReference>
<protein>
    <recommendedName>
        <fullName evidence="4">PBP domain-containing protein</fullName>
    </recommendedName>
</protein>
<sequence length="134" mass="15142">MLLAFSLLFFPSSQVFALQLITHPNTDIAEISRSTARAVFSMRRQVWPDGGAIRVFVFPDKHKLHKAFAKQLLGVFPHQLRRAWDRKVFSGTGQAPDTVQSEAEMIEMINKTPGAIGYISEDNRDESVQILQVE</sequence>
<name>A0A370DRS6_9GAMM</name>
<gene>
    <name evidence="2" type="ORF">DIZ78_06880</name>
</gene>
<evidence type="ECO:0008006" key="4">
    <source>
        <dbReference type="Google" id="ProtNLM"/>
    </source>
</evidence>
<dbReference type="AlphaFoldDB" id="A0A370DRS6"/>
<dbReference type="Gene3D" id="3.40.190.10">
    <property type="entry name" value="Periplasmic binding protein-like II"/>
    <property type="match status" value="1"/>
</dbReference>
<evidence type="ECO:0000256" key="1">
    <source>
        <dbReference type="SAM" id="SignalP"/>
    </source>
</evidence>
<evidence type="ECO:0000313" key="3">
    <source>
        <dbReference type="Proteomes" id="UP000254771"/>
    </source>
</evidence>
<reference evidence="2 3" key="1">
    <citation type="journal article" date="2018" name="ISME J.">
        <title>Endosymbiont genomes yield clues of tubeworm success.</title>
        <authorList>
            <person name="Li Y."/>
            <person name="Liles M.R."/>
            <person name="Halanych K.M."/>
        </authorList>
    </citation>
    <scope>NUCLEOTIDE SEQUENCE [LARGE SCALE GENOMIC DNA]</scope>
    <source>
        <strain evidence="2">A1462</strain>
    </source>
</reference>
<dbReference type="SUPFAM" id="SSF53850">
    <property type="entry name" value="Periplasmic binding protein-like II"/>
    <property type="match status" value="1"/>
</dbReference>
<proteinExistence type="predicted"/>
<keyword evidence="3" id="KW-1185">Reference proteome</keyword>
<dbReference type="EMBL" id="QFXE01000008">
    <property type="protein sequence ID" value="RDH86851.1"/>
    <property type="molecule type" value="Genomic_DNA"/>
</dbReference>